<evidence type="ECO:0000313" key="18">
    <source>
        <dbReference type="EMBL" id="MET3730513.1"/>
    </source>
</evidence>
<feature type="transmembrane region" description="Helical" evidence="15">
    <location>
        <begin position="232"/>
        <end position="250"/>
    </location>
</feature>
<keyword evidence="14" id="KW-0449">Lipoprotein</keyword>
<evidence type="ECO:0000256" key="14">
    <source>
        <dbReference type="ARBA" id="ARBA00023288"/>
    </source>
</evidence>
<protein>
    <submittedName>
        <fullName evidence="18">Polysaccharide export outer membrane protein</fullName>
    </submittedName>
</protein>
<accession>A0ABV2LPK6</accession>
<comment type="similarity">
    <text evidence="2">Belongs to the BexD/CtrA/VexA family.</text>
</comment>
<keyword evidence="4" id="KW-1134">Transmembrane beta strand</keyword>
<evidence type="ECO:0000256" key="2">
    <source>
        <dbReference type="ARBA" id="ARBA00009450"/>
    </source>
</evidence>
<keyword evidence="11 15" id="KW-0472">Membrane</keyword>
<feature type="domain" description="SLBB" evidence="17">
    <location>
        <begin position="136"/>
        <end position="215"/>
    </location>
</feature>
<proteinExistence type="inferred from homology"/>
<evidence type="ECO:0000256" key="8">
    <source>
        <dbReference type="ARBA" id="ARBA00023047"/>
    </source>
</evidence>
<comment type="subcellular location">
    <subcellularLocation>
        <location evidence="1">Cell outer membrane</location>
        <topology evidence="1">Multi-pass membrane protein</topology>
    </subcellularLocation>
</comment>
<keyword evidence="10" id="KW-0626">Porin</keyword>
<keyword evidence="9" id="KW-0406">Ion transport</keyword>
<dbReference type="PANTHER" id="PTHR33619">
    <property type="entry name" value="POLYSACCHARIDE EXPORT PROTEIN GFCE-RELATED"/>
    <property type="match status" value="1"/>
</dbReference>
<gene>
    <name evidence="18" type="ORF">ABID46_000065</name>
</gene>
<evidence type="ECO:0000256" key="3">
    <source>
        <dbReference type="ARBA" id="ARBA00022448"/>
    </source>
</evidence>
<evidence type="ECO:0000256" key="15">
    <source>
        <dbReference type="SAM" id="Phobius"/>
    </source>
</evidence>
<keyword evidence="13" id="KW-0998">Cell outer membrane</keyword>
<evidence type="ECO:0000313" key="19">
    <source>
        <dbReference type="Proteomes" id="UP001549146"/>
    </source>
</evidence>
<keyword evidence="8" id="KW-0625">Polysaccharide transport</keyword>
<evidence type="ECO:0000256" key="4">
    <source>
        <dbReference type="ARBA" id="ARBA00022452"/>
    </source>
</evidence>
<keyword evidence="7" id="KW-0732">Signal</keyword>
<evidence type="ECO:0000256" key="11">
    <source>
        <dbReference type="ARBA" id="ARBA00023136"/>
    </source>
</evidence>
<dbReference type="Gene3D" id="3.30.1950.10">
    <property type="entry name" value="wza like domain"/>
    <property type="match status" value="1"/>
</dbReference>
<evidence type="ECO:0000256" key="1">
    <source>
        <dbReference type="ARBA" id="ARBA00004571"/>
    </source>
</evidence>
<dbReference type="InterPro" id="IPR054765">
    <property type="entry name" value="SLBB_dom"/>
</dbReference>
<evidence type="ECO:0000259" key="16">
    <source>
        <dbReference type="Pfam" id="PF02563"/>
    </source>
</evidence>
<name>A0ABV2LPK6_9FLAO</name>
<feature type="domain" description="Polysaccharide export protein N-terminal" evidence="16">
    <location>
        <begin position="45"/>
        <end position="132"/>
    </location>
</feature>
<evidence type="ECO:0000256" key="13">
    <source>
        <dbReference type="ARBA" id="ARBA00023237"/>
    </source>
</evidence>
<evidence type="ECO:0000256" key="9">
    <source>
        <dbReference type="ARBA" id="ARBA00023065"/>
    </source>
</evidence>
<evidence type="ECO:0000259" key="17">
    <source>
        <dbReference type="Pfam" id="PF22461"/>
    </source>
</evidence>
<keyword evidence="15" id="KW-1133">Transmembrane helix</keyword>
<dbReference type="InterPro" id="IPR049712">
    <property type="entry name" value="Poly_export"/>
</dbReference>
<dbReference type="Pfam" id="PF22461">
    <property type="entry name" value="SLBB_2"/>
    <property type="match status" value="1"/>
</dbReference>
<dbReference type="PANTHER" id="PTHR33619:SF3">
    <property type="entry name" value="POLYSACCHARIDE EXPORT PROTEIN GFCE-RELATED"/>
    <property type="match status" value="1"/>
</dbReference>
<keyword evidence="3" id="KW-0813">Transport</keyword>
<dbReference type="EMBL" id="JBEPMO010000001">
    <property type="protein sequence ID" value="MET3730513.1"/>
    <property type="molecule type" value="Genomic_DNA"/>
</dbReference>
<keyword evidence="12" id="KW-0564">Palmitate</keyword>
<evidence type="ECO:0000256" key="7">
    <source>
        <dbReference type="ARBA" id="ARBA00022729"/>
    </source>
</evidence>
<evidence type="ECO:0000256" key="5">
    <source>
        <dbReference type="ARBA" id="ARBA00022597"/>
    </source>
</evidence>
<keyword evidence="19" id="KW-1185">Reference proteome</keyword>
<dbReference type="RefSeq" id="WP_354505493.1">
    <property type="nucleotide sequence ID" value="NZ_JBEPMO010000001.1"/>
</dbReference>
<comment type="caution">
    <text evidence="18">The sequence shown here is derived from an EMBL/GenBank/DDBJ whole genome shotgun (WGS) entry which is preliminary data.</text>
</comment>
<dbReference type="Gene3D" id="3.10.560.10">
    <property type="entry name" value="Outer membrane lipoprotein wza domain like"/>
    <property type="match status" value="1"/>
</dbReference>
<sequence length="251" mass="27904">MSPKGVLSKLTLLFILAILITSCVPRERIVYFQGDLDAVSEVDRHAVKIQADDLLEITVFGRSVEATRIFNQEANIQNQNTRQTYLVDEEGNIEFPVLGKVQLAGLSRNEAIQYMKGLLSKDIVDPGVSIAIKNYRITVLGEVTKPGTYPLENEKVTILEALGMAGDMTINGVRENVLVVREEGGERNYYRVNLASSEVFNSPVYYLAQNDVVYVEPNQNKINTSSNTIRNVSFGISIASFLITLVTLITR</sequence>
<dbReference type="Proteomes" id="UP001549146">
    <property type="component" value="Unassembled WGS sequence"/>
</dbReference>
<evidence type="ECO:0000256" key="10">
    <source>
        <dbReference type="ARBA" id="ARBA00023114"/>
    </source>
</evidence>
<keyword evidence="5" id="KW-0762">Sugar transport</keyword>
<evidence type="ECO:0000256" key="6">
    <source>
        <dbReference type="ARBA" id="ARBA00022692"/>
    </source>
</evidence>
<organism evidence="18 19">
    <name type="scientific">Moheibacter stercoris</name>
    <dbReference type="NCBI Taxonomy" id="1628251"/>
    <lineage>
        <taxon>Bacteria</taxon>
        <taxon>Pseudomonadati</taxon>
        <taxon>Bacteroidota</taxon>
        <taxon>Flavobacteriia</taxon>
        <taxon>Flavobacteriales</taxon>
        <taxon>Weeksellaceae</taxon>
        <taxon>Moheibacter</taxon>
    </lineage>
</organism>
<dbReference type="Pfam" id="PF02563">
    <property type="entry name" value="Poly_export"/>
    <property type="match status" value="1"/>
</dbReference>
<dbReference type="InterPro" id="IPR003715">
    <property type="entry name" value="Poly_export_N"/>
</dbReference>
<keyword evidence="6 15" id="KW-0812">Transmembrane</keyword>
<reference evidence="18 19" key="1">
    <citation type="submission" date="2024-06" db="EMBL/GenBank/DDBJ databases">
        <title>Genomic Encyclopedia of Type Strains, Phase IV (KMG-IV): sequencing the most valuable type-strain genomes for metagenomic binning, comparative biology and taxonomic classification.</title>
        <authorList>
            <person name="Goeker M."/>
        </authorList>
    </citation>
    <scope>NUCLEOTIDE SEQUENCE [LARGE SCALE GENOMIC DNA]</scope>
    <source>
        <strain evidence="18 19">DSM 29388</strain>
    </source>
</reference>
<evidence type="ECO:0000256" key="12">
    <source>
        <dbReference type="ARBA" id="ARBA00023139"/>
    </source>
</evidence>
<dbReference type="PROSITE" id="PS51257">
    <property type="entry name" value="PROKAR_LIPOPROTEIN"/>
    <property type="match status" value="1"/>
</dbReference>